<reference evidence="3 4" key="1">
    <citation type="submission" date="2016-11" db="EMBL/GenBank/DDBJ databases">
        <title>Whole Genome Sequencing of Mucilaginibacter polytrichastri RG4-7(T) isolated from the moss sample.</title>
        <authorList>
            <person name="Li Y."/>
        </authorList>
    </citation>
    <scope>NUCLEOTIDE SEQUENCE [LARGE SCALE GENOMIC DNA]</scope>
    <source>
        <strain evidence="3 4">RG4-7</strain>
    </source>
</reference>
<feature type="domain" description="Glycosyl transferase family 1" evidence="1">
    <location>
        <begin position="177"/>
        <end position="298"/>
    </location>
</feature>
<dbReference type="EMBL" id="MPPL01000001">
    <property type="protein sequence ID" value="OKS88460.1"/>
    <property type="molecule type" value="Genomic_DNA"/>
</dbReference>
<accession>A0A1Q6A371</accession>
<proteinExistence type="predicted"/>
<sequence length="350" mass="39153">MDKPKVLQLITGLNPGGAEKVVFDLSLYLNNNGFDVHVIGLSELDRLLQNFLDNKINARVLKLTKNPWLFIKGLFAVNKFIKQNNIKLIHAHLMHALIFASLLKIINPSLSVVFTSHSFNIGSKIRFGIVKFLKPFRKADILFSEKMRRPCYKSDALIIPNGINVESYATSYIKYPKFTFLCIGRLEHVKNQKCLIDFAACLKHQFEFEIKLVGDGVLRAQLMQYAQEQGVADVVDFCGFSNNIAEMCARAHVFLMPSLWEGLPISLLEAGASGLPVLATPVGSIPEVITPAHGYLAEAALFPQMMLHIYENYAEATAKAAALKILVKEKYSLDGIAQKHINLYKSMLID</sequence>
<dbReference type="Pfam" id="PF00534">
    <property type="entry name" value="Glycos_transf_1"/>
    <property type="match status" value="1"/>
</dbReference>
<name>A0A1Q6A371_9SPHI</name>
<dbReference type="CDD" id="cd03801">
    <property type="entry name" value="GT4_PimA-like"/>
    <property type="match status" value="1"/>
</dbReference>
<keyword evidence="4" id="KW-1185">Reference proteome</keyword>
<gene>
    <name evidence="3" type="ORF">RG47T_3927</name>
</gene>
<evidence type="ECO:0000259" key="1">
    <source>
        <dbReference type="Pfam" id="PF00534"/>
    </source>
</evidence>
<dbReference type="GO" id="GO:0016757">
    <property type="term" value="F:glycosyltransferase activity"/>
    <property type="evidence" value="ECO:0007669"/>
    <property type="project" value="InterPro"/>
</dbReference>
<evidence type="ECO:0000259" key="2">
    <source>
        <dbReference type="Pfam" id="PF13439"/>
    </source>
</evidence>
<organism evidence="3 4">
    <name type="scientific">Mucilaginibacter polytrichastri</name>
    <dbReference type="NCBI Taxonomy" id="1302689"/>
    <lineage>
        <taxon>Bacteria</taxon>
        <taxon>Pseudomonadati</taxon>
        <taxon>Bacteroidota</taxon>
        <taxon>Sphingobacteriia</taxon>
        <taxon>Sphingobacteriales</taxon>
        <taxon>Sphingobacteriaceae</taxon>
        <taxon>Mucilaginibacter</taxon>
    </lineage>
</organism>
<evidence type="ECO:0008006" key="5">
    <source>
        <dbReference type="Google" id="ProtNLM"/>
    </source>
</evidence>
<dbReference type="STRING" id="1302689.RG47T_3927"/>
<dbReference type="PANTHER" id="PTHR12526:SF630">
    <property type="entry name" value="GLYCOSYLTRANSFERASE"/>
    <property type="match status" value="1"/>
</dbReference>
<dbReference type="PANTHER" id="PTHR12526">
    <property type="entry name" value="GLYCOSYLTRANSFERASE"/>
    <property type="match status" value="1"/>
</dbReference>
<evidence type="ECO:0000313" key="4">
    <source>
        <dbReference type="Proteomes" id="UP000186720"/>
    </source>
</evidence>
<dbReference type="RefSeq" id="WP_074491035.1">
    <property type="nucleotide sequence ID" value="NZ_FPAM01000011.1"/>
</dbReference>
<dbReference type="Pfam" id="PF13439">
    <property type="entry name" value="Glyco_transf_4"/>
    <property type="match status" value="1"/>
</dbReference>
<dbReference type="InterPro" id="IPR028098">
    <property type="entry name" value="Glyco_trans_4-like_N"/>
</dbReference>
<evidence type="ECO:0000313" key="3">
    <source>
        <dbReference type="EMBL" id="OKS88460.1"/>
    </source>
</evidence>
<dbReference type="InterPro" id="IPR001296">
    <property type="entry name" value="Glyco_trans_1"/>
</dbReference>
<dbReference type="Proteomes" id="UP000186720">
    <property type="component" value="Unassembled WGS sequence"/>
</dbReference>
<comment type="caution">
    <text evidence="3">The sequence shown here is derived from an EMBL/GenBank/DDBJ whole genome shotgun (WGS) entry which is preliminary data.</text>
</comment>
<dbReference type="Gene3D" id="3.40.50.2000">
    <property type="entry name" value="Glycogen Phosphorylase B"/>
    <property type="match status" value="2"/>
</dbReference>
<feature type="domain" description="Glycosyltransferase subfamily 4-like N-terminal" evidence="2">
    <location>
        <begin position="15"/>
        <end position="165"/>
    </location>
</feature>
<dbReference type="SUPFAM" id="SSF53756">
    <property type="entry name" value="UDP-Glycosyltransferase/glycogen phosphorylase"/>
    <property type="match status" value="1"/>
</dbReference>
<dbReference type="AlphaFoldDB" id="A0A1Q6A371"/>
<protein>
    <recommendedName>
        <fullName evidence="5">Glycosyltransferase subfamily 4-like N-terminal domain-containing protein</fullName>
    </recommendedName>
</protein>
<dbReference type="OrthoDB" id="7560678at2"/>